<dbReference type="STRING" id="1325735.A0A428TFM2"/>
<dbReference type="AlphaFoldDB" id="A0A428TFM2"/>
<comment type="caution">
    <text evidence="2">The sequence shown here is derived from an EMBL/GenBank/DDBJ whole genome shotgun (WGS) entry which is preliminary data.</text>
</comment>
<dbReference type="Pfam" id="PF06985">
    <property type="entry name" value="HET"/>
    <property type="match status" value="1"/>
</dbReference>
<name>A0A428TFM2_9HYPO</name>
<proteinExistence type="predicted"/>
<accession>A0A428TFM2</accession>
<evidence type="ECO:0000313" key="2">
    <source>
        <dbReference type="EMBL" id="RSM00832.1"/>
    </source>
</evidence>
<dbReference type="PANTHER" id="PTHR33112">
    <property type="entry name" value="DOMAIN PROTEIN, PUTATIVE-RELATED"/>
    <property type="match status" value="1"/>
</dbReference>
<feature type="domain" description="Heterokaryon incompatibility" evidence="1">
    <location>
        <begin position="161"/>
        <end position="280"/>
    </location>
</feature>
<protein>
    <recommendedName>
        <fullName evidence="1">Heterokaryon incompatibility domain-containing protein</fullName>
    </recommendedName>
</protein>
<keyword evidence="3" id="KW-1185">Reference proteome</keyword>
<dbReference type="InterPro" id="IPR010730">
    <property type="entry name" value="HET"/>
</dbReference>
<organism evidence="2 3">
    <name type="scientific">Fusarium oligoseptatum</name>
    <dbReference type="NCBI Taxonomy" id="2604345"/>
    <lineage>
        <taxon>Eukaryota</taxon>
        <taxon>Fungi</taxon>
        <taxon>Dikarya</taxon>
        <taxon>Ascomycota</taxon>
        <taxon>Pezizomycotina</taxon>
        <taxon>Sordariomycetes</taxon>
        <taxon>Hypocreomycetidae</taxon>
        <taxon>Hypocreales</taxon>
        <taxon>Nectriaceae</taxon>
        <taxon>Fusarium</taxon>
        <taxon>Fusarium solani species complex</taxon>
    </lineage>
</organism>
<dbReference type="Proteomes" id="UP000287144">
    <property type="component" value="Unassembled WGS sequence"/>
</dbReference>
<sequence length="422" mass="47698">MSYTNPHSCHHCDSIIVSRPDDNPDLYEVGEPRQSLLLLRVLRTLMNKNSALKALEQTYLIEVDDAQIAQAVSDGCLFYKFISSGLKNLREHRRVAGTGSFLSDVAEEARSSDSQRVALLCIGIRLSDNAVEISALYRGNTRGEAVGCEILNRCVFGVFAEDLPQTIKDAVVVTENLGLHHLWVDALCIVQDDERDKAFEIDRMGHVYENAEVTIAASRAERVQEGFLQDLTPYGRKKQDWVFKIHYRDLTGQISPIIIAPKYFRPRVDYLSKRAWAFQERLLSRRILEYSGACVHWTCQSHNDCDRRGGKCSVDELKKRTKISRGLLYHNEAVTVGTWHTLVDEFSNRSLTFPEDRLPAIGGIAERLGLQSKNQYLAGIWQSHLPGGLLWIVDTYAKRIAPTPSFDLCCSIMVLGIHKPSY</sequence>
<evidence type="ECO:0000259" key="1">
    <source>
        <dbReference type="Pfam" id="PF06985"/>
    </source>
</evidence>
<reference evidence="2 3" key="1">
    <citation type="submission" date="2017-06" db="EMBL/GenBank/DDBJ databases">
        <title>Comparative genomic analysis of Ambrosia Fusariam Clade fungi.</title>
        <authorList>
            <person name="Stajich J.E."/>
            <person name="Carrillo J."/>
            <person name="Kijimoto T."/>
            <person name="Eskalen A."/>
            <person name="O'Donnell K."/>
            <person name="Kasson M."/>
        </authorList>
    </citation>
    <scope>NUCLEOTIDE SEQUENCE [LARGE SCALE GENOMIC DNA]</scope>
    <source>
        <strain evidence="2 3">NRRL62579</strain>
    </source>
</reference>
<dbReference type="PANTHER" id="PTHR33112:SF16">
    <property type="entry name" value="HETEROKARYON INCOMPATIBILITY DOMAIN-CONTAINING PROTEIN"/>
    <property type="match status" value="1"/>
</dbReference>
<gene>
    <name evidence="2" type="ORF">CEP52_008903</name>
</gene>
<evidence type="ECO:0000313" key="3">
    <source>
        <dbReference type="Proteomes" id="UP000287144"/>
    </source>
</evidence>
<dbReference type="EMBL" id="NKCK01000090">
    <property type="protein sequence ID" value="RSM00832.1"/>
    <property type="molecule type" value="Genomic_DNA"/>
</dbReference>